<reference evidence="1 2" key="1">
    <citation type="journal article" date="2020" name="ISME J.">
        <title>Comparative genomics reveals insights into cyanobacterial evolution and habitat adaptation.</title>
        <authorList>
            <person name="Chen M.Y."/>
            <person name="Teng W.K."/>
            <person name="Zhao L."/>
            <person name="Hu C.X."/>
            <person name="Zhou Y.K."/>
            <person name="Han B.P."/>
            <person name="Song L.R."/>
            <person name="Shu W.S."/>
        </authorList>
    </citation>
    <scope>NUCLEOTIDE SEQUENCE [LARGE SCALE GENOMIC DNA]</scope>
    <source>
        <strain evidence="1 2">FACHB-288</strain>
    </source>
</reference>
<dbReference type="SUPFAM" id="SSF52540">
    <property type="entry name" value="P-loop containing nucleoside triphosphate hydrolases"/>
    <property type="match status" value="1"/>
</dbReference>
<keyword evidence="2" id="KW-1185">Reference proteome</keyword>
<organism evidence="1 2">
    <name type="scientific">Calothrix parietina FACHB-288</name>
    <dbReference type="NCBI Taxonomy" id="2692896"/>
    <lineage>
        <taxon>Bacteria</taxon>
        <taxon>Bacillati</taxon>
        <taxon>Cyanobacteriota</taxon>
        <taxon>Cyanophyceae</taxon>
        <taxon>Nostocales</taxon>
        <taxon>Calotrichaceae</taxon>
        <taxon>Calothrix</taxon>
    </lineage>
</organism>
<dbReference type="RefSeq" id="WP_190549398.1">
    <property type="nucleotide sequence ID" value="NZ_CAWPNO010000101.1"/>
</dbReference>
<dbReference type="InterPro" id="IPR027417">
    <property type="entry name" value="P-loop_NTPase"/>
</dbReference>
<dbReference type="Proteomes" id="UP000658514">
    <property type="component" value="Unassembled WGS sequence"/>
</dbReference>
<comment type="caution">
    <text evidence="1">The sequence shown here is derived from an EMBL/GenBank/DDBJ whole genome shotgun (WGS) entry which is preliminary data.</text>
</comment>
<gene>
    <name evidence="1" type="ORF">H6G24_30110</name>
</gene>
<accession>A0ABR8AIF2</accession>
<dbReference type="Gene3D" id="3.40.50.300">
    <property type="entry name" value="P-loop containing nucleotide triphosphate hydrolases"/>
    <property type="match status" value="1"/>
</dbReference>
<sequence length="167" mass="18857">MIALPGKIKLVQKIAIARNVLRNLGVYEIIQNLSSPQEIIFLDEGTLHIAHYLFVHVSVAPNHQDLATFAKLIPVPDVAIYLQQQEAILIERTLARGHKRIPNISYPQVERFIKFAVSTFEEIVKFSNVKNNVVIVDCDRKIHTLQDNQNNSSLLLARGLLEQGTRG</sequence>
<protein>
    <submittedName>
        <fullName evidence="1">Uncharacterized protein</fullName>
    </submittedName>
</protein>
<name>A0ABR8AIF2_9CYAN</name>
<dbReference type="EMBL" id="JACJQH010000065">
    <property type="protein sequence ID" value="MBD2199679.1"/>
    <property type="molecule type" value="Genomic_DNA"/>
</dbReference>
<evidence type="ECO:0000313" key="1">
    <source>
        <dbReference type="EMBL" id="MBD2199679.1"/>
    </source>
</evidence>
<proteinExistence type="predicted"/>
<evidence type="ECO:0000313" key="2">
    <source>
        <dbReference type="Proteomes" id="UP000658514"/>
    </source>
</evidence>